<evidence type="ECO:0000313" key="2">
    <source>
        <dbReference type="Proteomes" id="UP000046392"/>
    </source>
</evidence>
<keyword evidence="2" id="KW-1185">Reference proteome</keyword>
<evidence type="ECO:0000256" key="1">
    <source>
        <dbReference type="SAM" id="SignalP"/>
    </source>
</evidence>
<keyword evidence="1" id="KW-0732">Signal</keyword>
<name>A0A0N5B885_STREA</name>
<protein>
    <submittedName>
        <fullName evidence="3">Fibroin heavy chain</fullName>
    </submittedName>
</protein>
<feature type="signal peptide" evidence="1">
    <location>
        <begin position="1"/>
        <end position="17"/>
    </location>
</feature>
<dbReference type="WBParaSite" id="SPAL_0000225800.1">
    <property type="protein sequence ID" value="SPAL_0000225800.1"/>
    <property type="gene ID" value="SPAL_0000225800"/>
</dbReference>
<reference evidence="3" key="1">
    <citation type="submission" date="2017-02" db="UniProtKB">
        <authorList>
            <consortium name="WormBaseParasite"/>
        </authorList>
    </citation>
    <scope>IDENTIFICATION</scope>
</reference>
<dbReference type="STRING" id="174720.A0A0N5B885"/>
<evidence type="ECO:0000313" key="3">
    <source>
        <dbReference type="WBParaSite" id="SPAL_0000225800.1"/>
    </source>
</evidence>
<dbReference type="AlphaFoldDB" id="A0A0N5B885"/>
<proteinExistence type="predicted"/>
<accession>A0A0N5B885</accession>
<dbReference type="Proteomes" id="UP000046392">
    <property type="component" value="Unplaced"/>
</dbReference>
<organism evidence="2 3">
    <name type="scientific">Strongyloides papillosus</name>
    <name type="common">Intestinal threadworm</name>
    <dbReference type="NCBI Taxonomy" id="174720"/>
    <lineage>
        <taxon>Eukaryota</taxon>
        <taxon>Metazoa</taxon>
        <taxon>Ecdysozoa</taxon>
        <taxon>Nematoda</taxon>
        <taxon>Chromadorea</taxon>
        <taxon>Rhabditida</taxon>
        <taxon>Tylenchina</taxon>
        <taxon>Panagrolaimomorpha</taxon>
        <taxon>Strongyloidoidea</taxon>
        <taxon>Strongyloididae</taxon>
        <taxon>Strongyloides</taxon>
    </lineage>
</organism>
<feature type="chain" id="PRO_5005894056" evidence="1">
    <location>
        <begin position="18"/>
        <end position="252"/>
    </location>
</feature>
<sequence>MIRTILPISLFVSSVFCGAIPYGNSDAYSKGAANAFSAYGNQDGGHISGYGSANNGIKLNIANAFDANAAQKSAAAASNAANAAGSLAAASSSASAAAHVDSASKYGKDDNAKSFGFFDYKYLQPQYHVEQFYSDEKEGTRYGADTKNAAKADTANGAHGAAGFDKYNINDGAHKENAISFANGAADKYSVGHDANNRYNNGARGSYNQGHAKFGGDYGNAGYSAPNYNGYHYGGYPAKGYGYEAAPYANEW</sequence>